<evidence type="ECO:0000313" key="3">
    <source>
        <dbReference type="Proteomes" id="UP000001747"/>
    </source>
</evidence>
<dbReference type="EMBL" id="CP001399">
    <property type="protein sequence ID" value="ACP34673.1"/>
    <property type="molecule type" value="Genomic_DNA"/>
</dbReference>
<dbReference type="KEGG" id="sis:LS215_0574"/>
<organism evidence="2 3">
    <name type="scientific">Saccharolobus islandicus (strain L.S.2.15 / Lassen #1)</name>
    <name type="common">Sulfolobus islandicus</name>
    <dbReference type="NCBI Taxonomy" id="429572"/>
    <lineage>
        <taxon>Archaea</taxon>
        <taxon>Thermoproteota</taxon>
        <taxon>Thermoprotei</taxon>
        <taxon>Sulfolobales</taxon>
        <taxon>Sulfolobaceae</taxon>
        <taxon>Saccharolobus</taxon>
    </lineage>
</organism>
<protein>
    <submittedName>
        <fullName evidence="2">Uncharacterized protein</fullName>
    </submittedName>
</protein>
<evidence type="ECO:0000313" key="2">
    <source>
        <dbReference type="EMBL" id="ACP34673.1"/>
    </source>
</evidence>
<evidence type="ECO:0000256" key="1">
    <source>
        <dbReference type="SAM" id="MobiDB-lite"/>
    </source>
</evidence>
<feature type="compositionally biased region" description="Basic and acidic residues" evidence="1">
    <location>
        <begin position="64"/>
        <end position="78"/>
    </location>
</feature>
<dbReference type="Proteomes" id="UP000001747">
    <property type="component" value="Chromosome"/>
</dbReference>
<accession>C3MM50</accession>
<dbReference type="HOGENOM" id="CLU_2505112_0_0_2"/>
<name>C3MM50_SACI2</name>
<sequence>MDSPFIESLNISFSPRSFSNANDAPQLDGTVEGASSNASFLHYSSVIKAPYSGGSLAISTAHHMRPESMRGTMRREPFQDGELPV</sequence>
<gene>
    <name evidence="2" type="ordered locus">LS215_0574</name>
</gene>
<proteinExistence type="predicted"/>
<reference evidence="2 3" key="1">
    <citation type="journal article" date="2009" name="Proc. Natl. Acad. Sci. U.S.A.">
        <title>Biogeography of the Sulfolobus islandicus pan-genome.</title>
        <authorList>
            <person name="Reno M.L."/>
            <person name="Held N.L."/>
            <person name="Fields C.J."/>
            <person name="Burke P.V."/>
            <person name="Whitaker R.J."/>
        </authorList>
    </citation>
    <scope>NUCLEOTIDE SEQUENCE [LARGE SCALE GENOMIC DNA]</scope>
    <source>
        <strain evidence="3">L.S.2.15 / Lassen #1</strain>
    </source>
</reference>
<feature type="region of interest" description="Disordered" evidence="1">
    <location>
        <begin position="62"/>
        <end position="85"/>
    </location>
</feature>
<dbReference type="AlphaFoldDB" id="C3MM50"/>